<evidence type="ECO:0000256" key="1">
    <source>
        <dbReference type="SAM" id="MobiDB-lite"/>
    </source>
</evidence>
<keyword evidence="3" id="KW-1185">Reference proteome</keyword>
<evidence type="ECO:0000313" key="2">
    <source>
        <dbReference type="EMBL" id="RDW95152.1"/>
    </source>
</evidence>
<protein>
    <submittedName>
        <fullName evidence="2">Uncharacterized protein</fullName>
    </submittedName>
</protein>
<dbReference type="AlphaFoldDB" id="A0A3D8T996"/>
<feature type="region of interest" description="Disordered" evidence="1">
    <location>
        <begin position="274"/>
        <end position="300"/>
    </location>
</feature>
<dbReference type="OrthoDB" id="5243686at2759"/>
<feature type="region of interest" description="Disordered" evidence="1">
    <location>
        <begin position="1"/>
        <end position="28"/>
    </location>
</feature>
<gene>
    <name evidence="2" type="ORF">BP5796_00915</name>
</gene>
<accession>A0A3D8T996</accession>
<proteinExistence type="predicted"/>
<reference evidence="2 3" key="1">
    <citation type="journal article" date="2018" name="IMA Fungus">
        <title>IMA Genome-F 9: Draft genome sequence of Annulohypoxylon stygium, Aspergillus mulundensis, Berkeleyomyces basicola (syn. Thielaviopsis basicola), Ceratocystis smalleyi, two Cercospora beticola strains, Coleophoma cylindrospora, Fusarium fracticaudum, Phialophora cf. hyalina, and Morchella septimelata.</title>
        <authorList>
            <person name="Wingfield B.D."/>
            <person name="Bills G.F."/>
            <person name="Dong Y."/>
            <person name="Huang W."/>
            <person name="Nel W.J."/>
            <person name="Swalarsk-Parry B.S."/>
            <person name="Vaghefi N."/>
            <person name="Wilken P.M."/>
            <person name="An Z."/>
            <person name="de Beer Z.W."/>
            <person name="De Vos L."/>
            <person name="Chen L."/>
            <person name="Duong T.A."/>
            <person name="Gao Y."/>
            <person name="Hammerbacher A."/>
            <person name="Kikkert J.R."/>
            <person name="Li Y."/>
            <person name="Li H."/>
            <person name="Li K."/>
            <person name="Li Q."/>
            <person name="Liu X."/>
            <person name="Ma X."/>
            <person name="Naidoo K."/>
            <person name="Pethybridge S.J."/>
            <person name="Sun J."/>
            <person name="Steenkamp E.T."/>
            <person name="van der Nest M.A."/>
            <person name="van Wyk S."/>
            <person name="Wingfield M.J."/>
            <person name="Xiong C."/>
            <person name="Yue Q."/>
            <person name="Zhang X."/>
        </authorList>
    </citation>
    <scope>NUCLEOTIDE SEQUENCE [LARGE SCALE GENOMIC DNA]</scope>
    <source>
        <strain evidence="2 3">BP5796</strain>
    </source>
</reference>
<organism evidence="2 3">
    <name type="scientific">Coleophoma crateriformis</name>
    <dbReference type="NCBI Taxonomy" id="565419"/>
    <lineage>
        <taxon>Eukaryota</taxon>
        <taxon>Fungi</taxon>
        <taxon>Dikarya</taxon>
        <taxon>Ascomycota</taxon>
        <taxon>Pezizomycotina</taxon>
        <taxon>Leotiomycetes</taxon>
        <taxon>Helotiales</taxon>
        <taxon>Dermateaceae</taxon>
        <taxon>Coleophoma</taxon>
    </lineage>
</organism>
<sequence length="300" mass="34228">MSTGDTRRLYREPALSKHDRGSVSNPETSQLRTSFLFIVNELETNDNPEDTGSVAPHIVNGRWMPPKQARGFKRPVVGDVYRWKDGVISGAEGYSWSDEPQVDSNHDYFAQGKVIHSNFPAHKQPKYYRGLTVFYCNDIDKFFAACDDVSIRSIETSHDPIQYGWHPLSFVHCTRRNISYAVQAGDRDTVIPRYASWIDQVIPNAYRPHDSGPNEGGLSGYLPLVVALVAFSCTSHDLSYVLLQEQCWQNYTWREHQHEPGRIERRGMVVSTYTDPENREGSTKERLHALENGPDPIFTH</sequence>
<evidence type="ECO:0000313" key="3">
    <source>
        <dbReference type="Proteomes" id="UP000256328"/>
    </source>
</evidence>
<name>A0A3D8T996_9HELO</name>
<feature type="compositionally biased region" description="Basic and acidic residues" evidence="1">
    <location>
        <begin position="1"/>
        <end position="21"/>
    </location>
</feature>
<comment type="caution">
    <text evidence="2">The sequence shown here is derived from an EMBL/GenBank/DDBJ whole genome shotgun (WGS) entry which is preliminary data.</text>
</comment>
<dbReference type="EMBL" id="PDLN01000001">
    <property type="protein sequence ID" value="RDW95152.1"/>
    <property type="molecule type" value="Genomic_DNA"/>
</dbReference>
<dbReference type="Proteomes" id="UP000256328">
    <property type="component" value="Unassembled WGS sequence"/>
</dbReference>
<feature type="compositionally biased region" description="Basic and acidic residues" evidence="1">
    <location>
        <begin position="276"/>
        <end position="289"/>
    </location>
</feature>